<dbReference type="PROSITE" id="PS50896">
    <property type="entry name" value="LISH"/>
    <property type="match status" value="1"/>
</dbReference>
<dbReference type="Pfam" id="PF17814">
    <property type="entry name" value="LisH_TPL"/>
    <property type="match status" value="1"/>
</dbReference>
<dbReference type="SUPFAM" id="SSF50978">
    <property type="entry name" value="WD40 repeat-like"/>
    <property type="match status" value="1"/>
</dbReference>
<dbReference type="InterPro" id="IPR006594">
    <property type="entry name" value="LisH"/>
</dbReference>
<dbReference type="GO" id="GO:0016607">
    <property type="term" value="C:nuclear speck"/>
    <property type="evidence" value="ECO:0007669"/>
    <property type="project" value="UniProtKB-SubCell"/>
</dbReference>
<dbReference type="Proteomes" id="UP000078046">
    <property type="component" value="Unassembled WGS sequence"/>
</dbReference>
<feature type="repeat" description="WD" evidence="9">
    <location>
        <begin position="480"/>
        <end position="517"/>
    </location>
</feature>
<dbReference type="InterPro" id="IPR045184">
    <property type="entry name" value="SMU1"/>
</dbReference>
<keyword evidence="2 9" id="KW-0853">WD repeat</keyword>
<comment type="similarity">
    <text evidence="7">Belongs to the WD repeat SMU1 family.</text>
</comment>
<dbReference type="CDD" id="cd00200">
    <property type="entry name" value="WD40"/>
    <property type="match status" value="1"/>
</dbReference>
<proteinExistence type="inferred from homology"/>
<sequence>MSIEIESTDVLRLIQQFLQENNFVETLKVIQEESGISLNTVDSIENFVNNIKNGNWDVVLSVVRNLKLPNKRLIDLYEQIVIELIELRELGAARSLLRQTEPLLALKESNADRYLHLENLLSRSYFDPREAYPDRMSKEKVRAKIALVLSCEVTVVPPSRLLCLLSQSLKWQQHQGLLPPGTTIDVFRGKATVKEREEEKCPSYLAKTIRFGKSAHVECCQISPDGQFLVTGTVDGIVEVWNYTTGKLRKDLKYQANDNFIMMNSAILCIAFSTDSEMFATGSQAGKVKIWKILTGQCLRRFDKAHNDSVTAIAFSKDNSRIITGSLDNTIRIHGLKSAKTLKEFIGHTGYINDVIYTPDYKSIVSASSDGTVRLWNIKSNECLQTYKSVGGSSGGDVSVNSVHILPNYPDHILICNTSNTLVLINNHGQIVRSFTSGKNEKGEFCAVYPSPQGKWIFGIARDNVLYCFSSTTSKLERTINVHEANVIGIIHHPHENCLVTYAEDGLLKIWKAKPFK</sequence>
<feature type="repeat" description="WD" evidence="9">
    <location>
        <begin position="345"/>
        <end position="386"/>
    </location>
</feature>
<dbReference type="SMART" id="SM00320">
    <property type="entry name" value="WD40"/>
    <property type="match status" value="7"/>
</dbReference>
<feature type="repeat" description="WD" evidence="9">
    <location>
        <begin position="210"/>
        <end position="251"/>
    </location>
</feature>
<evidence type="ECO:0000256" key="6">
    <source>
        <dbReference type="ARBA" id="ARBA00023242"/>
    </source>
</evidence>
<dbReference type="InterPro" id="IPR020472">
    <property type="entry name" value="WD40_PAC1"/>
</dbReference>
<keyword evidence="4" id="KW-0677">Repeat</keyword>
<accession>A0A177AXS2</accession>
<dbReference type="OrthoDB" id="538223at2759"/>
<gene>
    <name evidence="11" type="ORF">A3Q56_05356</name>
</gene>
<feature type="domain" description="CTLH" evidence="10">
    <location>
        <begin position="40"/>
        <end position="92"/>
    </location>
</feature>
<dbReference type="AlphaFoldDB" id="A0A177AXS2"/>
<evidence type="ECO:0000259" key="10">
    <source>
        <dbReference type="PROSITE" id="PS50897"/>
    </source>
</evidence>
<feature type="repeat" description="WD" evidence="9">
    <location>
        <begin position="303"/>
        <end position="344"/>
    </location>
</feature>
<keyword evidence="6" id="KW-0539">Nucleus</keyword>
<dbReference type="PROSITE" id="PS50897">
    <property type="entry name" value="CTLH"/>
    <property type="match status" value="1"/>
</dbReference>
<dbReference type="EMBL" id="LWCA01000826">
    <property type="protein sequence ID" value="OAF66799.1"/>
    <property type="molecule type" value="Genomic_DNA"/>
</dbReference>
<comment type="caution">
    <text evidence="11">The sequence shown here is derived from an EMBL/GenBank/DDBJ whole genome shotgun (WGS) entry which is preliminary data.</text>
</comment>
<reference evidence="11 12" key="1">
    <citation type="submission" date="2016-04" db="EMBL/GenBank/DDBJ databases">
        <title>The genome of Intoshia linei affirms orthonectids as highly simplified spiralians.</title>
        <authorList>
            <person name="Mikhailov K.V."/>
            <person name="Slusarev G.S."/>
            <person name="Nikitin M.A."/>
            <person name="Logacheva M.D."/>
            <person name="Penin A."/>
            <person name="Aleoshin V."/>
            <person name="Panchin Y.V."/>
        </authorList>
    </citation>
    <scope>NUCLEOTIDE SEQUENCE [LARGE SCALE GENOMIC DNA]</scope>
    <source>
        <strain evidence="11">Intl2013</strain>
        <tissue evidence="11">Whole animal</tissue>
    </source>
</reference>
<dbReference type="InterPro" id="IPR019775">
    <property type="entry name" value="WD40_repeat_CS"/>
</dbReference>
<evidence type="ECO:0000313" key="11">
    <source>
        <dbReference type="EMBL" id="OAF66799.1"/>
    </source>
</evidence>
<keyword evidence="3" id="KW-0507">mRNA processing</keyword>
<keyword evidence="12" id="KW-1185">Reference proteome</keyword>
<evidence type="ECO:0000256" key="9">
    <source>
        <dbReference type="PROSITE-ProRule" id="PRU00221"/>
    </source>
</evidence>
<dbReference type="PANTHER" id="PTHR22848">
    <property type="entry name" value="WD40 REPEAT PROTEIN"/>
    <property type="match status" value="1"/>
</dbReference>
<evidence type="ECO:0000256" key="2">
    <source>
        <dbReference type="ARBA" id="ARBA00022574"/>
    </source>
</evidence>
<dbReference type="Gene3D" id="2.130.10.10">
    <property type="entry name" value="YVTN repeat-like/Quinoprotein amine dehydrogenase"/>
    <property type="match status" value="1"/>
</dbReference>
<dbReference type="InterPro" id="IPR006595">
    <property type="entry name" value="CTLH_C"/>
</dbReference>
<comment type="subcellular location">
    <subcellularLocation>
        <location evidence="1">Nucleus speckle</location>
    </subcellularLocation>
</comment>
<evidence type="ECO:0000256" key="5">
    <source>
        <dbReference type="ARBA" id="ARBA00023187"/>
    </source>
</evidence>
<dbReference type="GO" id="GO:0000398">
    <property type="term" value="P:mRNA splicing, via spliceosome"/>
    <property type="evidence" value="ECO:0007669"/>
    <property type="project" value="InterPro"/>
</dbReference>
<dbReference type="SMART" id="SM00668">
    <property type="entry name" value="CTLH"/>
    <property type="match status" value="1"/>
</dbReference>
<dbReference type="PROSITE" id="PS50082">
    <property type="entry name" value="WD_REPEATS_2"/>
    <property type="match status" value="5"/>
</dbReference>
<evidence type="ECO:0000256" key="8">
    <source>
        <dbReference type="ARBA" id="ARBA00026184"/>
    </source>
</evidence>
<dbReference type="PROSITE" id="PS50294">
    <property type="entry name" value="WD_REPEATS_REGION"/>
    <property type="match status" value="4"/>
</dbReference>
<feature type="repeat" description="WD" evidence="9">
    <location>
        <begin position="260"/>
        <end position="301"/>
    </location>
</feature>
<dbReference type="InterPro" id="IPR015943">
    <property type="entry name" value="WD40/YVTN_repeat-like_dom_sf"/>
</dbReference>
<protein>
    <recommendedName>
        <fullName evidence="8">WD40 repeat-containing protein SMU1</fullName>
    </recommendedName>
</protein>
<keyword evidence="5" id="KW-0508">mRNA splicing</keyword>
<dbReference type="SMART" id="SM00667">
    <property type="entry name" value="LisH"/>
    <property type="match status" value="1"/>
</dbReference>
<dbReference type="PRINTS" id="PR00320">
    <property type="entry name" value="GPROTEINBRPT"/>
</dbReference>
<evidence type="ECO:0000256" key="7">
    <source>
        <dbReference type="ARBA" id="ARBA00025801"/>
    </source>
</evidence>
<dbReference type="InterPro" id="IPR001680">
    <property type="entry name" value="WD40_rpt"/>
</dbReference>
<evidence type="ECO:0000313" key="12">
    <source>
        <dbReference type="Proteomes" id="UP000078046"/>
    </source>
</evidence>
<evidence type="ECO:0000256" key="3">
    <source>
        <dbReference type="ARBA" id="ARBA00022664"/>
    </source>
</evidence>
<dbReference type="PROSITE" id="PS00678">
    <property type="entry name" value="WD_REPEATS_1"/>
    <property type="match status" value="1"/>
</dbReference>
<organism evidence="11 12">
    <name type="scientific">Intoshia linei</name>
    <dbReference type="NCBI Taxonomy" id="1819745"/>
    <lineage>
        <taxon>Eukaryota</taxon>
        <taxon>Metazoa</taxon>
        <taxon>Spiralia</taxon>
        <taxon>Lophotrochozoa</taxon>
        <taxon>Mesozoa</taxon>
        <taxon>Orthonectida</taxon>
        <taxon>Rhopaluridae</taxon>
        <taxon>Intoshia</taxon>
    </lineage>
</organism>
<dbReference type="InterPro" id="IPR036322">
    <property type="entry name" value="WD40_repeat_dom_sf"/>
</dbReference>
<evidence type="ECO:0000256" key="1">
    <source>
        <dbReference type="ARBA" id="ARBA00004324"/>
    </source>
</evidence>
<dbReference type="Pfam" id="PF00400">
    <property type="entry name" value="WD40"/>
    <property type="match status" value="5"/>
</dbReference>
<evidence type="ECO:0000256" key="4">
    <source>
        <dbReference type="ARBA" id="ARBA00022737"/>
    </source>
</evidence>
<dbReference type="InterPro" id="IPR054532">
    <property type="entry name" value="TPL_SMU1_LisH-like"/>
</dbReference>
<name>A0A177AXS2_9BILA</name>